<reference evidence="1 2" key="1">
    <citation type="submission" date="2018-11" db="EMBL/GenBank/DDBJ databases">
        <title>Proposal to divide the Flavobacteriaceae and reorganize its genera based on Amino Acid Identity values calculated from whole genome sequences.</title>
        <authorList>
            <person name="Nicholson A.C."/>
            <person name="Gulvik C.A."/>
            <person name="Whitney A.M."/>
            <person name="Humrighouse B.W."/>
            <person name="Bell M."/>
            <person name="Holmes B."/>
            <person name="Steigerwalt A."/>
            <person name="Villarma A."/>
            <person name="Sheth M."/>
            <person name="Batra D."/>
            <person name="Pryor J."/>
            <person name="Bernardet J.-F."/>
            <person name="Hugo C."/>
            <person name="Kampfer P."/>
            <person name="Newman J."/>
            <person name="Mcquiston J.R."/>
        </authorList>
    </citation>
    <scope>NUCLEOTIDE SEQUENCE [LARGE SCALE GENOMIC DNA]</scope>
    <source>
        <strain evidence="1 2">G0211</strain>
    </source>
</reference>
<name>A0A3G6MYC2_9FLAO</name>
<dbReference type="AlphaFoldDB" id="A0A3G6MYC2"/>
<gene>
    <name evidence="1" type="ORF">EG340_06985</name>
</gene>
<dbReference type="RefSeq" id="WP_123885736.1">
    <property type="nucleotide sequence ID" value="NZ_CP033928.1"/>
</dbReference>
<dbReference type="EMBL" id="CP033928">
    <property type="protein sequence ID" value="AZA60801.1"/>
    <property type="molecule type" value="Genomic_DNA"/>
</dbReference>
<dbReference type="Proteomes" id="UP000269076">
    <property type="component" value="Chromosome"/>
</dbReference>
<accession>A0A3G6MYC2</accession>
<evidence type="ECO:0000313" key="1">
    <source>
        <dbReference type="EMBL" id="AZA60801.1"/>
    </source>
</evidence>
<organism evidence="1 2">
    <name type="scientific">Chryseobacterium indoltheticum</name>
    <dbReference type="NCBI Taxonomy" id="254"/>
    <lineage>
        <taxon>Bacteria</taxon>
        <taxon>Pseudomonadati</taxon>
        <taxon>Bacteroidota</taxon>
        <taxon>Flavobacteriia</taxon>
        <taxon>Flavobacteriales</taxon>
        <taxon>Weeksellaceae</taxon>
        <taxon>Chryseobacterium group</taxon>
        <taxon>Chryseobacterium</taxon>
    </lineage>
</organism>
<protein>
    <submittedName>
        <fullName evidence="1">Uncharacterized protein</fullName>
    </submittedName>
</protein>
<sequence length="111" mass="12880">MKVNTIKIPIYHGELTMILCENWKEVNEKYSMEISDSSDGVVFTPEKEDGYSEYVVAFNRPPKGFVIAHECVHLVNHIFSDRGIRPDIFNDEPQAYLTGFFFQEIEKFLAN</sequence>
<evidence type="ECO:0000313" key="2">
    <source>
        <dbReference type="Proteomes" id="UP000269076"/>
    </source>
</evidence>
<proteinExistence type="predicted"/>